<evidence type="ECO:0008006" key="3">
    <source>
        <dbReference type="Google" id="ProtNLM"/>
    </source>
</evidence>
<organism evidence="1 2">
    <name type="scientific">Candidatus Rhabdochlamydia oedothoracis</name>
    <dbReference type="NCBI Taxonomy" id="2720720"/>
    <lineage>
        <taxon>Bacteria</taxon>
        <taxon>Pseudomonadati</taxon>
        <taxon>Chlamydiota</taxon>
        <taxon>Chlamydiia</taxon>
        <taxon>Parachlamydiales</taxon>
        <taxon>Candidatus Rhabdochlamydiaceae</taxon>
        <taxon>Candidatus Rhabdochlamydia</taxon>
    </lineage>
</organism>
<name>A0ABX8V6N6_9BACT</name>
<protein>
    <recommendedName>
        <fullName evidence="3">CHAD domain-containing protein</fullName>
    </recommendedName>
</protein>
<keyword evidence="2" id="KW-1185">Reference proteome</keyword>
<dbReference type="Proteomes" id="UP000826014">
    <property type="component" value="Chromosome"/>
</dbReference>
<evidence type="ECO:0000313" key="1">
    <source>
        <dbReference type="EMBL" id="QYF48685.1"/>
    </source>
</evidence>
<dbReference type="RefSeq" id="WP_215216442.1">
    <property type="nucleotide sequence ID" value="NZ_CP075587.1"/>
</dbReference>
<proteinExistence type="predicted"/>
<reference evidence="1 2" key="1">
    <citation type="journal article" date="2022" name="bioRxiv">
        <title>Ecology and evolution of chlamydial symbionts of arthropods.</title>
        <authorList>
            <person name="Halter T."/>
            <person name="Koestlbacher S."/>
            <person name="Collingro A."/>
            <person name="Sixt B.S."/>
            <person name="Toenshoff E.R."/>
            <person name="Hendrickx F."/>
            <person name="Kostanjsek R."/>
            <person name="Horn M."/>
        </authorList>
    </citation>
    <scope>NUCLEOTIDE SEQUENCE [LARGE SCALE GENOMIC DNA]</scope>
    <source>
        <strain evidence="1">W744xW776</strain>
    </source>
</reference>
<sequence>MTQKITYLSLHFKLQSLSEEIGRCFISPKAYEYFSKQLAAIEKEIQNLYQIDLSFAKHSKEILISLYRQLEDRLVEQEISLIRYRSEELKEHVTRKAIRILKQQIHDFEYHHRPAVADRQVVAEAKVILKQAEKNLKKNKNFSHLNWFSKQKSLLYLGFYIEYIEELFEIAALLYNDQNSQAKHRFNLLPEEYKKRVRENMEFLNTNIFENTFETIQCLIGTARELVGTHEGVPSKEEVNEIFLELFEILDQEKAIGAPCIFKSKAFIG</sequence>
<accession>A0ABX8V6N6</accession>
<evidence type="ECO:0000313" key="2">
    <source>
        <dbReference type="Proteomes" id="UP000826014"/>
    </source>
</evidence>
<dbReference type="EMBL" id="CP075587">
    <property type="protein sequence ID" value="QYF48685.1"/>
    <property type="molecule type" value="Genomic_DNA"/>
</dbReference>
<gene>
    <name evidence="1" type="ORF">RHABOEDO_000889</name>
</gene>